<dbReference type="AlphaFoldDB" id="B0PE64"/>
<dbReference type="EMBL" id="ABGD02000024">
    <property type="protein sequence ID" value="EDS10253.1"/>
    <property type="molecule type" value="Genomic_DNA"/>
</dbReference>
<dbReference type="Proteomes" id="UP000003803">
    <property type="component" value="Unassembled WGS sequence"/>
</dbReference>
<organism evidence="1 2">
    <name type="scientific">Anaerotruncus colihominis DSM 17241</name>
    <dbReference type="NCBI Taxonomy" id="445972"/>
    <lineage>
        <taxon>Bacteria</taxon>
        <taxon>Bacillati</taxon>
        <taxon>Bacillota</taxon>
        <taxon>Clostridia</taxon>
        <taxon>Eubacteriales</taxon>
        <taxon>Oscillospiraceae</taxon>
        <taxon>Anaerotruncus</taxon>
    </lineage>
</organism>
<proteinExistence type="predicted"/>
<comment type="caution">
    <text evidence="1">The sequence shown here is derived from an EMBL/GenBank/DDBJ whole genome shotgun (WGS) entry which is preliminary data.</text>
</comment>
<gene>
    <name evidence="1" type="ORF">ANACOL_02849</name>
</gene>
<reference evidence="1" key="1">
    <citation type="submission" date="2007-11" db="EMBL/GenBank/DDBJ databases">
        <authorList>
            <person name="Fulton L."/>
            <person name="Clifton S."/>
            <person name="Fulton B."/>
            <person name="Xu J."/>
            <person name="Minx P."/>
            <person name="Pepin K.H."/>
            <person name="Johnson M."/>
            <person name="Thiruvilangam P."/>
            <person name="Bhonagiri V."/>
            <person name="Nash W.E."/>
            <person name="Mardis E.R."/>
            <person name="Wilson R.K."/>
        </authorList>
    </citation>
    <scope>NUCLEOTIDE SEQUENCE [LARGE SCALE GENOMIC DNA]</scope>
    <source>
        <strain evidence="1">DSM 17241</strain>
    </source>
</reference>
<reference evidence="1" key="2">
    <citation type="submission" date="2013-09" db="EMBL/GenBank/DDBJ databases">
        <title>Draft genome sequence of Anaerotruncus colihominis(DSM 17241).</title>
        <authorList>
            <person name="Sudarsanam P."/>
            <person name="Ley R."/>
            <person name="Guruge J."/>
            <person name="Turnbaugh P.J."/>
            <person name="Mahowald M."/>
            <person name="Liep D."/>
            <person name="Gordon J."/>
        </authorList>
    </citation>
    <scope>NUCLEOTIDE SEQUENCE</scope>
    <source>
        <strain evidence="1">DSM 17241</strain>
    </source>
</reference>
<protein>
    <submittedName>
        <fullName evidence="1">Uncharacterized protein</fullName>
    </submittedName>
</protein>
<name>B0PE64_9FIRM</name>
<dbReference type="HOGENOM" id="CLU_3094899_0_0_9"/>
<keyword evidence="2" id="KW-1185">Reference proteome</keyword>
<accession>B0PE64</accession>
<evidence type="ECO:0000313" key="2">
    <source>
        <dbReference type="Proteomes" id="UP000003803"/>
    </source>
</evidence>
<sequence length="51" mass="5951">MADEDKRKFDHAISCKKDIWWQMIQLLPSSYNQRRTVILTAIGLKSCLIAN</sequence>
<evidence type="ECO:0000313" key="1">
    <source>
        <dbReference type="EMBL" id="EDS10253.1"/>
    </source>
</evidence>